<proteinExistence type="predicted"/>
<dbReference type="EMBL" id="PGOL01001459">
    <property type="protein sequence ID" value="PKI57961.1"/>
    <property type="molecule type" value="Genomic_DNA"/>
</dbReference>
<evidence type="ECO:0000313" key="1">
    <source>
        <dbReference type="EMBL" id="PKI57961.1"/>
    </source>
</evidence>
<name>A0A2I0JP00_PUNGR</name>
<reference evidence="1 2" key="1">
    <citation type="submission" date="2017-11" db="EMBL/GenBank/DDBJ databases">
        <title>De-novo sequencing of pomegranate (Punica granatum L.) genome.</title>
        <authorList>
            <person name="Akparov Z."/>
            <person name="Amiraslanov A."/>
            <person name="Hajiyeva S."/>
            <person name="Abbasov M."/>
            <person name="Kaur K."/>
            <person name="Hamwieh A."/>
            <person name="Solovyev V."/>
            <person name="Salamov A."/>
            <person name="Braich B."/>
            <person name="Kosarev P."/>
            <person name="Mahmoud A."/>
            <person name="Hajiyev E."/>
            <person name="Babayeva S."/>
            <person name="Izzatullayeva V."/>
            <person name="Mammadov A."/>
            <person name="Mammadov A."/>
            <person name="Sharifova S."/>
            <person name="Ojaghi J."/>
            <person name="Eynullazada K."/>
            <person name="Bayramov B."/>
            <person name="Abdulazimova A."/>
            <person name="Shahmuradov I."/>
        </authorList>
    </citation>
    <scope>NUCLEOTIDE SEQUENCE [LARGE SCALE GENOMIC DNA]</scope>
    <source>
        <strain evidence="2">cv. AG2017</strain>
        <tissue evidence="1">Leaf</tissue>
    </source>
</reference>
<keyword evidence="2" id="KW-1185">Reference proteome</keyword>
<dbReference type="AlphaFoldDB" id="A0A2I0JP00"/>
<evidence type="ECO:0000313" key="2">
    <source>
        <dbReference type="Proteomes" id="UP000233551"/>
    </source>
</evidence>
<accession>A0A2I0JP00</accession>
<gene>
    <name evidence="1" type="ORF">CRG98_021647</name>
</gene>
<organism evidence="1 2">
    <name type="scientific">Punica granatum</name>
    <name type="common">Pomegranate</name>
    <dbReference type="NCBI Taxonomy" id="22663"/>
    <lineage>
        <taxon>Eukaryota</taxon>
        <taxon>Viridiplantae</taxon>
        <taxon>Streptophyta</taxon>
        <taxon>Embryophyta</taxon>
        <taxon>Tracheophyta</taxon>
        <taxon>Spermatophyta</taxon>
        <taxon>Magnoliopsida</taxon>
        <taxon>eudicotyledons</taxon>
        <taxon>Gunneridae</taxon>
        <taxon>Pentapetalae</taxon>
        <taxon>rosids</taxon>
        <taxon>malvids</taxon>
        <taxon>Myrtales</taxon>
        <taxon>Lythraceae</taxon>
        <taxon>Punica</taxon>
    </lineage>
</organism>
<protein>
    <submittedName>
        <fullName evidence="1">Uncharacterized protein</fullName>
    </submittedName>
</protein>
<dbReference type="Proteomes" id="UP000233551">
    <property type="component" value="Unassembled WGS sequence"/>
</dbReference>
<sequence length="88" mass="10355">MRIVGTMMGLKHMSSEVGFMKRELMHKILEAYMFRVDQSHERRQDKSSKLWRAHLRVFLGQEETNSNWSLKGLTQLTCLEMVNSPSKI</sequence>
<comment type="caution">
    <text evidence="1">The sequence shown here is derived from an EMBL/GenBank/DDBJ whole genome shotgun (WGS) entry which is preliminary data.</text>
</comment>